<evidence type="ECO:0000256" key="10">
    <source>
        <dbReference type="SAM" id="MobiDB-lite"/>
    </source>
</evidence>
<keyword evidence="5 7" id="KW-0067">ATP-binding</keyword>
<dbReference type="InterPro" id="IPR008271">
    <property type="entry name" value="Ser/Thr_kinase_AS"/>
</dbReference>
<dbReference type="InterPro" id="IPR011009">
    <property type="entry name" value="Kinase-like_dom_sf"/>
</dbReference>
<dbReference type="OrthoDB" id="408964at2759"/>
<evidence type="ECO:0000313" key="13">
    <source>
        <dbReference type="Proteomes" id="UP000708148"/>
    </source>
</evidence>
<protein>
    <recommendedName>
        <fullName evidence="11">Protein kinase domain-containing protein</fullName>
    </recommendedName>
</protein>
<feature type="active site" description="Proton acceptor" evidence="6">
    <location>
        <position position="127"/>
    </location>
</feature>
<keyword evidence="4" id="KW-0418">Kinase</keyword>
<dbReference type="FunFam" id="1.10.510.10:FF:000571">
    <property type="entry name" value="Maternal embryonic leucine zipper kinase"/>
    <property type="match status" value="1"/>
</dbReference>
<evidence type="ECO:0000256" key="1">
    <source>
        <dbReference type="ARBA" id="ARBA00022527"/>
    </source>
</evidence>
<evidence type="ECO:0000256" key="4">
    <source>
        <dbReference type="ARBA" id="ARBA00022777"/>
    </source>
</evidence>
<dbReference type="InterPro" id="IPR017441">
    <property type="entry name" value="Protein_kinase_ATP_BS"/>
</dbReference>
<evidence type="ECO:0000256" key="2">
    <source>
        <dbReference type="ARBA" id="ARBA00022679"/>
    </source>
</evidence>
<comment type="caution">
    <text evidence="12">The sequence shown here is derived from an EMBL/GenBank/DDBJ whole genome shotgun (WGS) entry which is preliminary data.</text>
</comment>
<dbReference type="GO" id="GO:0004674">
    <property type="term" value="F:protein serine/threonine kinase activity"/>
    <property type="evidence" value="ECO:0007669"/>
    <property type="project" value="UniProtKB-KW"/>
</dbReference>
<feature type="binding site" evidence="7 9">
    <location>
        <position position="33"/>
    </location>
    <ligand>
        <name>ATP</name>
        <dbReference type="ChEBI" id="CHEBI:30616"/>
    </ligand>
</feature>
<dbReference type="SUPFAM" id="SSF56112">
    <property type="entry name" value="Protein kinase-like (PK-like)"/>
    <property type="match status" value="1"/>
</dbReference>
<feature type="cross-link" description="Glycyl lysine isopeptide (Lys-Gly) (interchain with G-Cter in SUMO2)" evidence="8">
    <location>
        <position position="129"/>
    </location>
</feature>
<dbReference type="PROSITE" id="PS50011">
    <property type="entry name" value="PROTEIN_KINASE_DOM"/>
    <property type="match status" value="1"/>
</dbReference>
<sequence length="761" mass="81919">MDGYELGPLIGRGTFGDVHKATGRKTGREVAIKIIDRSRLGSRGARERLKREVQIHGQLRHKHIVSLLDFFEDASKVYLVMEMCEKGEMLTLVRRKGSLAEEEARAYFQQLVDAIGHLHAHSIMHRDIKLANLLLTGDNDLKVADFGLAAILEKEDSERQTLCGTPNYLSPEIATNKPYSFGADIWSMGIVLWTMLVGTPPFQEDQVSGTLDRVRAGTFTCPHWMSVHACNLLQGMLHRDPTQRFSMRQVREHPFLAGLGIFQPHLSLQDHSNVLLPDEGSHSMGAQPNAARDVAPSQMVLESQDSRKSSGKSAPQTPFSAVEHKRPGDMGAAPPVHPSVGTLAVGVPVGLGQCYPYIPTQHGPLEIGVSVGIRQPAGLIHADDGQRTSQQAGWSKGAAQCSQAPVVQGTPAVDNRTMYCPPSEAPLMYIASKGTHGHTFGNAPTDSSLLHGEGLGGKQTDDYAPQKTGDAKCGSEAVKCQQSGNAREASPIVGVVSQEATFATAMPGSPSSCLPAPIAGSCRGNDCVPPGNPGALSASSEQMRVLPPSLMQSSEFDFHDKMSSSWSVSRCGPMPECEAFYEITGNIVNSMGGNSGDAGCQLAKSCQLLPGLGAKEWRHSTGAASVESNRTGWPLPTAIGDLHVGNTEASRDRTSLSGGQRGEWSPTPKPSQLRRLRSTARLAPCVRRYSRGFVALFEDGSVCVNEGTGCAQMFVTPDGLDIRLECTGKSCQRFRFPDLPDHATDQYLQACRRVVPVRCTL</sequence>
<dbReference type="GO" id="GO:0005524">
    <property type="term" value="F:ATP binding"/>
    <property type="evidence" value="ECO:0007669"/>
    <property type="project" value="UniProtKB-UniRule"/>
</dbReference>
<dbReference type="Proteomes" id="UP000708148">
    <property type="component" value="Unassembled WGS sequence"/>
</dbReference>
<dbReference type="CDD" id="cd14003">
    <property type="entry name" value="STKc_AMPK-like"/>
    <property type="match status" value="1"/>
</dbReference>
<evidence type="ECO:0000256" key="6">
    <source>
        <dbReference type="PIRSR" id="PIRSR630616-1"/>
    </source>
</evidence>
<evidence type="ECO:0000256" key="7">
    <source>
        <dbReference type="PIRSR" id="PIRSR630616-2"/>
    </source>
</evidence>
<proteinExistence type="predicted"/>
<dbReference type="InterPro" id="IPR000719">
    <property type="entry name" value="Prot_kinase_dom"/>
</dbReference>
<keyword evidence="3 7" id="KW-0547">Nucleotide-binding</keyword>
<evidence type="ECO:0000313" key="12">
    <source>
        <dbReference type="EMBL" id="CAD7695093.1"/>
    </source>
</evidence>
<feature type="region of interest" description="Disordered" evidence="10">
    <location>
        <begin position="641"/>
        <end position="673"/>
    </location>
</feature>
<feature type="binding site" evidence="7">
    <location>
        <position position="145"/>
    </location>
    <ligand>
        <name>ATP</name>
        <dbReference type="ChEBI" id="CHEBI:30616"/>
    </ligand>
</feature>
<dbReference type="AlphaFoldDB" id="A0A8S1INY9"/>
<dbReference type="InterPro" id="IPR030616">
    <property type="entry name" value="Aur-like"/>
</dbReference>
<feature type="region of interest" description="Disordered" evidence="10">
    <location>
        <begin position="273"/>
        <end position="333"/>
    </location>
</feature>
<keyword evidence="2" id="KW-0808">Transferase</keyword>
<dbReference type="PANTHER" id="PTHR24350">
    <property type="entry name" value="SERINE/THREONINE-PROTEIN KINASE IAL-RELATED"/>
    <property type="match status" value="1"/>
</dbReference>
<dbReference type="Gene3D" id="1.10.510.10">
    <property type="entry name" value="Transferase(Phosphotransferase) domain 1"/>
    <property type="match status" value="1"/>
</dbReference>
<evidence type="ECO:0000256" key="8">
    <source>
        <dbReference type="PIRSR" id="PIRSR630616-3"/>
    </source>
</evidence>
<evidence type="ECO:0000259" key="11">
    <source>
        <dbReference type="PROSITE" id="PS50011"/>
    </source>
</evidence>
<keyword evidence="1" id="KW-0723">Serine/threonine-protein kinase</keyword>
<dbReference type="PROSITE" id="PS00108">
    <property type="entry name" value="PROTEIN_KINASE_ST"/>
    <property type="match status" value="1"/>
</dbReference>
<evidence type="ECO:0000256" key="3">
    <source>
        <dbReference type="ARBA" id="ARBA00022741"/>
    </source>
</evidence>
<evidence type="ECO:0000256" key="9">
    <source>
        <dbReference type="PROSITE-ProRule" id="PRU10141"/>
    </source>
</evidence>
<feature type="domain" description="Protein kinase" evidence="11">
    <location>
        <begin position="4"/>
        <end position="256"/>
    </location>
</feature>
<name>A0A8S1INY9_9CHLO</name>
<evidence type="ECO:0000256" key="5">
    <source>
        <dbReference type="ARBA" id="ARBA00022840"/>
    </source>
</evidence>
<dbReference type="PROSITE" id="PS00107">
    <property type="entry name" value="PROTEIN_KINASE_ATP"/>
    <property type="match status" value="1"/>
</dbReference>
<gene>
    <name evidence="12" type="ORF">OSTQU699_LOCUS454</name>
</gene>
<organism evidence="12 13">
    <name type="scientific">Ostreobium quekettii</name>
    <dbReference type="NCBI Taxonomy" id="121088"/>
    <lineage>
        <taxon>Eukaryota</taxon>
        <taxon>Viridiplantae</taxon>
        <taxon>Chlorophyta</taxon>
        <taxon>core chlorophytes</taxon>
        <taxon>Ulvophyceae</taxon>
        <taxon>TCBD clade</taxon>
        <taxon>Bryopsidales</taxon>
        <taxon>Ostreobineae</taxon>
        <taxon>Ostreobiaceae</taxon>
        <taxon>Ostreobium</taxon>
    </lineage>
</organism>
<dbReference type="Pfam" id="PF00069">
    <property type="entry name" value="Pkinase"/>
    <property type="match status" value="1"/>
</dbReference>
<dbReference type="EMBL" id="CAJHUC010000305">
    <property type="protein sequence ID" value="CAD7695093.1"/>
    <property type="molecule type" value="Genomic_DNA"/>
</dbReference>
<dbReference type="FunFam" id="3.30.200.20:FF:000042">
    <property type="entry name" value="Aurora kinase A"/>
    <property type="match status" value="1"/>
</dbReference>
<dbReference type="SMART" id="SM00220">
    <property type="entry name" value="S_TKc"/>
    <property type="match status" value="1"/>
</dbReference>
<reference evidence="12" key="1">
    <citation type="submission" date="2020-12" db="EMBL/GenBank/DDBJ databases">
        <authorList>
            <person name="Iha C."/>
        </authorList>
    </citation>
    <scope>NUCLEOTIDE SEQUENCE</scope>
</reference>
<keyword evidence="13" id="KW-1185">Reference proteome</keyword>
<accession>A0A8S1INY9</accession>